<dbReference type="AlphaFoldDB" id="A0A6J8ES08"/>
<reference evidence="2 3" key="1">
    <citation type="submission" date="2020-06" db="EMBL/GenBank/DDBJ databases">
        <authorList>
            <person name="Li R."/>
            <person name="Bekaert M."/>
        </authorList>
    </citation>
    <scope>NUCLEOTIDE SEQUENCE [LARGE SCALE GENOMIC DNA]</scope>
    <source>
        <strain evidence="3">wild</strain>
    </source>
</reference>
<evidence type="ECO:0000256" key="1">
    <source>
        <dbReference type="SAM" id="Phobius"/>
    </source>
</evidence>
<dbReference type="EMBL" id="CACVKT020009786">
    <property type="protein sequence ID" value="CAC5423374.1"/>
    <property type="molecule type" value="Genomic_DNA"/>
</dbReference>
<keyword evidence="1" id="KW-0472">Membrane</keyword>
<keyword evidence="1" id="KW-0812">Transmembrane</keyword>
<proteinExistence type="predicted"/>
<evidence type="ECO:0000313" key="3">
    <source>
        <dbReference type="Proteomes" id="UP000507470"/>
    </source>
</evidence>
<gene>
    <name evidence="2" type="ORF">MCOR_55381</name>
</gene>
<sequence>MLYGDNFSSFVIILCGPVSLVILLIVLFSCLTSINVWKIYFNKRKIKPLSSIHKVNNDARKCSFKQELHLDTQYYNKQVKEEDSIAKPNMKDIQVTYRKCYTKEVVDRNQLQAECNSDKNTVHAQSQYKVTKHDIKHAVIKSESELKINMEDAFQNLLTERIGNIITEKEIVLVEHKQPIGPPVLINDEPVSKDRTLSHMYRDVDERELAPLSDTGNCEVHVNIRL</sequence>
<protein>
    <submittedName>
        <fullName evidence="2">Uncharacterized protein</fullName>
    </submittedName>
</protein>
<name>A0A6J8ES08_MYTCO</name>
<organism evidence="2 3">
    <name type="scientific">Mytilus coruscus</name>
    <name type="common">Sea mussel</name>
    <dbReference type="NCBI Taxonomy" id="42192"/>
    <lineage>
        <taxon>Eukaryota</taxon>
        <taxon>Metazoa</taxon>
        <taxon>Spiralia</taxon>
        <taxon>Lophotrochozoa</taxon>
        <taxon>Mollusca</taxon>
        <taxon>Bivalvia</taxon>
        <taxon>Autobranchia</taxon>
        <taxon>Pteriomorphia</taxon>
        <taxon>Mytilida</taxon>
        <taxon>Mytiloidea</taxon>
        <taxon>Mytilidae</taxon>
        <taxon>Mytilinae</taxon>
        <taxon>Mytilus</taxon>
    </lineage>
</organism>
<dbReference type="Proteomes" id="UP000507470">
    <property type="component" value="Unassembled WGS sequence"/>
</dbReference>
<evidence type="ECO:0000313" key="2">
    <source>
        <dbReference type="EMBL" id="CAC5423374.1"/>
    </source>
</evidence>
<accession>A0A6J8ES08</accession>
<keyword evidence="1" id="KW-1133">Transmembrane helix</keyword>
<keyword evidence="3" id="KW-1185">Reference proteome</keyword>
<feature type="transmembrane region" description="Helical" evidence="1">
    <location>
        <begin position="6"/>
        <end position="37"/>
    </location>
</feature>